<dbReference type="Pfam" id="PF11707">
    <property type="entry name" value="Npa1"/>
    <property type="match status" value="1"/>
</dbReference>
<feature type="domain" description="URB1 central HEAT repeat" evidence="3">
    <location>
        <begin position="596"/>
        <end position="781"/>
    </location>
</feature>
<name>A0A1B7TAM7_9ASCO</name>
<comment type="caution">
    <text evidence="4">The sequence shown here is derived from an EMBL/GenBank/DDBJ whole genome shotgun (WGS) entry which is preliminary data.</text>
</comment>
<dbReference type="GO" id="GO:0000463">
    <property type="term" value="P:maturation of LSU-rRNA from tricistronic rRNA transcript (SSU-rRNA, 5.8S rRNA, LSU-rRNA)"/>
    <property type="evidence" value="ECO:0007669"/>
    <property type="project" value="TreeGrafter"/>
</dbReference>
<evidence type="ECO:0000313" key="4">
    <source>
        <dbReference type="EMBL" id="OBA25768.1"/>
    </source>
</evidence>
<keyword evidence="5" id="KW-1185">Reference proteome</keyword>
<evidence type="ECO:0000259" key="2">
    <source>
        <dbReference type="Pfam" id="PF16201"/>
    </source>
</evidence>
<sequence length="1671" mass="195527">MSGGVDFDSVPFEKQNKKKWVPNNNSNTSQQALDLTYESLNTNLIKFEKTKDWSIIKTEICQKIQPQALLQSFSMYAHINDHKNWTQTIIRLNKLLTHLSTYESNSEEDTLIQDYAHNLIDSLITKEMKVVYRALNNLRGAITNPMLRLLTTIVKFGNGKYVDIFTSYFDFSLPSLNKILTPHKNELNNKQESVMDEKQYENSLRYNFIKFFTDLLSYAPVILRKDLITENNKIMVNLSKYISKVDSDSCTLLLINTFIDKIINETSYKKSTKCRIFHEFLLLNILKKYQNTETSLECKKKIMEFFLLLFTNSELGMVFENSKPWYDLGNTENNTISVNDKKYKLNNKYIFNTISKFKPWEDEMQLNTLIRILHNIPELVAPYVNQLNYINGNNEPKMTSFWIGQTLTLNKIINLPIPEINMNGESNYSLQILTDIILPPSITLTNLRQYINNDSQFIKHLGCQCVVFILKKLNLITDFLKQKSNNNINFANDLINQIQTKLPDLHEYLKIVDSIYNEDEDNNNTNLLLVSELTLVLSLYTNTFTNLNNQFKLNNKNIYNKLIMKGSNSGSSEEVQLNGLELNIIDKYLELQELNDSYKWWNKNNSELSLFTSLLKISVANDSLFTNKIVKILENLIKFHKLFNEEKLLASPIISLLESVVKFKENDLTNVWKLIDQSVQRTVTTPYKYIDISVKYEFCSPLMCCIIEQLPFFTKDDTESVEKKWIVFLMKRLSSIGDIGLKQLLLFCDILDDSLIETVWNEHKYLKLEDSISNLNEFCDAISCISQSNKEQSDVIIQNVDNFLQKISIIDKQKLAKSHIFDNIFASESNNEILSDLLLVLQRNDIIVSLQDKQDIFNHWIKLLSSKDYKLILAIINQFDKESFSNFVSNESFNIEQLESNECLLLIFFKLFEFKLIDSETSKDTIYQILSKCSSLIPEEYFDLLSEQINLSDLINDKNILINSKQFLEILVSTYPSESLLYFKNCFNNNQNQNSVSMLIFFASLLSNVEDSDITSQLSESVYTLIEKKDEKVLPHILAFIAEKIDFNDSENSEKLLNFVTYLTTESKIKFTAPVVSFITKLISAEKINVDAIITWYYKAFLYINKKSAIIQETEILNSQFLQLFSKLSELMAIINPWEYIPKIIINTSLEIILLQKWAFKQEIIQFFVSLCNSSYDDMFETNKAIQFIFNNESNPFKINQKKSNDTEIVNLTAVMLSSFYYKNIKLNSDVNIALQFVENYEGTTTLKDRIFYNIMQSIESKTSVSWTQRIGSWDFVDVGQDFDQDEEFEDEKLIVKEKELLSININRKMVTNTINNYRFVDNKNIPSECVDFTKWDQILTEETLIAKNNVVIYDTRFIMLLILQNKELVNNIDIDEDEEIQVSRFNFKSLIRTDLFALIIVSLSYQNDENSMIAYQILKHMVNTLPKTEEENVKLKIDLMIKIFLKKILFTFQEDKKLTPSEFAPPIFWYMISQISFIILEPKHFLYEQVYKWVLSKPKLVKYELPIMNIFINFQIKNQDFENINKCLNWLLRNINNGLKTIEDINYLKLIKMFDFMLNLSNNCYSSNSTLSNLNRFVYNIQKIVNDYSIITRYGVLSSLEARKYVNDFKIKHKNSNNSLEEYKEYLMLLQDSLNIKELAIRFGPQLKSNKRLSEWTEDDGLRMIKRVCK</sequence>
<proteinExistence type="predicted"/>
<dbReference type="OrthoDB" id="72892at2759"/>
<dbReference type="EMBL" id="LXPE01000046">
    <property type="protein sequence ID" value="OBA25768.1"/>
    <property type="molecule type" value="Genomic_DNA"/>
</dbReference>
<dbReference type="InterPro" id="IPR021714">
    <property type="entry name" value="URB1_N"/>
</dbReference>
<dbReference type="Proteomes" id="UP000092321">
    <property type="component" value="Unassembled WGS sequence"/>
</dbReference>
<dbReference type="Pfam" id="PF16201">
    <property type="entry name" value="NopRA1"/>
    <property type="match status" value="1"/>
</dbReference>
<evidence type="ECO:0000313" key="5">
    <source>
        <dbReference type="Proteomes" id="UP000092321"/>
    </source>
</evidence>
<dbReference type="InterPro" id="IPR039844">
    <property type="entry name" value="URB1"/>
</dbReference>
<dbReference type="PANTHER" id="PTHR13500">
    <property type="entry name" value="NUCLEOLAR PRERIBOSOMAL-ASSOCIATED PROTEIN 1"/>
    <property type="match status" value="1"/>
</dbReference>
<dbReference type="InterPro" id="IPR059018">
    <property type="entry name" value="HEAT_URB1"/>
</dbReference>
<feature type="domain" description="URB1 C-terminal" evidence="2">
    <location>
        <begin position="1397"/>
        <end position="1599"/>
    </location>
</feature>
<dbReference type="Pfam" id="PF26140">
    <property type="entry name" value="HEAT_URB1"/>
    <property type="match status" value="1"/>
</dbReference>
<evidence type="ECO:0000259" key="3">
    <source>
        <dbReference type="Pfam" id="PF26140"/>
    </source>
</evidence>
<dbReference type="GO" id="GO:0000466">
    <property type="term" value="P:maturation of 5.8S rRNA from tricistronic rRNA transcript (SSU-rRNA, 5.8S rRNA, LSU-rRNA)"/>
    <property type="evidence" value="ECO:0007669"/>
    <property type="project" value="TreeGrafter"/>
</dbReference>
<evidence type="ECO:0000259" key="1">
    <source>
        <dbReference type="Pfam" id="PF11707"/>
    </source>
</evidence>
<gene>
    <name evidence="4" type="ORF">HANVADRAFT_41501</name>
</gene>
<feature type="domain" description="URB1 N-terminal" evidence="1">
    <location>
        <begin position="68"/>
        <end position="404"/>
    </location>
</feature>
<protein>
    <recommendedName>
        <fullName evidence="6">Nucleolar pre-ribosomal-associated protein 1 C-terminal domain-containing protein</fullName>
    </recommendedName>
</protein>
<accession>A0A1B7TAM7</accession>
<dbReference type="GO" id="GO:0005730">
    <property type="term" value="C:nucleolus"/>
    <property type="evidence" value="ECO:0007669"/>
    <property type="project" value="TreeGrafter"/>
</dbReference>
<dbReference type="InterPro" id="IPR032436">
    <property type="entry name" value="URB1_C"/>
</dbReference>
<dbReference type="PANTHER" id="PTHR13500:SF0">
    <property type="entry name" value="NUCLEOLAR PRE-RIBOSOMAL-ASSOCIATED PROTEIN 1"/>
    <property type="match status" value="1"/>
</dbReference>
<reference evidence="5" key="1">
    <citation type="journal article" date="2016" name="Proc. Natl. Acad. Sci. U.S.A.">
        <title>Comparative genomics of biotechnologically important yeasts.</title>
        <authorList>
            <person name="Riley R."/>
            <person name="Haridas S."/>
            <person name="Wolfe K.H."/>
            <person name="Lopes M.R."/>
            <person name="Hittinger C.T."/>
            <person name="Goeker M."/>
            <person name="Salamov A.A."/>
            <person name="Wisecaver J.H."/>
            <person name="Long T.M."/>
            <person name="Calvey C.H."/>
            <person name="Aerts A.L."/>
            <person name="Barry K.W."/>
            <person name="Choi C."/>
            <person name="Clum A."/>
            <person name="Coughlan A.Y."/>
            <person name="Deshpande S."/>
            <person name="Douglass A.P."/>
            <person name="Hanson S.J."/>
            <person name="Klenk H.-P."/>
            <person name="LaButti K.M."/>
            <person name="Lapidus A."/>
            <person name="Lindquist E.A."/>
            <person name="Lipzen A.M."/>
            <person name="Meier-Kolthoff J.P."/>
            <person name="Ohm R.A."/>
            <person name="Otillar R.P."/>
            <person name="Pangilinan J.L."/>
            <person name="Peng Y."/>
            <person name="Rokas A."/>
            <person name="Rosa C.A."/>
            <person name="Scheuner C."/>
            <person name="Sibirny A.A."/>
            <person name="Slot J.C."/>
            <person name="Stielow J.B."/>
            <person name="Sun H."/>
            <person name="Kurtzman C.P."/>
            <person name="Blackwell M."/>
            <person name="Grigoriev I.V."/>
            <person name="Jeffries T.W."/>
        </authorList>
    </citation>
    <scope>NUCLEOTIDE SEQUENCE [LARGE SCALE GENOMIC DNA]</scope>
    <source>
        <strain evidence="5">NRRL Y-1626</strain>
    </source>
</reference>
<evidence type="ECO:0008006" key="6">
    <source>
        <dbReference type="Google" id="ProtNLM"/>
    </source>
</evidence>
<organism evidence="4 5">
    <name type="scientific">Hanseniaspora valbyensis NRRL Y-1626</name>
    <dbReference type="NCBI Taxonomy" id="766949"/>
    <lineage>
        <taxon>Eukaryota</taxon>
        <taxon>Fungi</taxon>
        <taxon>Dikarya</taxon>
        <taxon>Ascomycota</taxon>
        <taxon>Saccharomycotina</taxon>
        <taxon>Saccharomycetes</taxon>
        <taxon>Saccharomycodales</taxon>
        <taxon>Saccharomycodaceae</taxon>
        <taxon>Hanseniaspora</taxon>
    </lineage>
</organism>